<dbReference type="EMBL" id="GDIP01203234">
    <property type="protein sequence ID" value="JAJ20168.1"/>
    <property type="molecule type" value="Transcribed_RNA"/>
</dbReference>
<sequence length="470" mass="51708">MEENILQSLTNLRHLRNMRIVTRLTSRQLLKCRKLVRDCKMFSSILTLVTFLSFTVGQNLVLIGGNLRDDNTQVWNKMVQLAGGQGVARIGIISVSNRNTIEGDRVIENFVRVYGAKAVGIPVSQFGANDPVVANLVKEQTGIFIVEDSEDKSWNFWNWVTSLVRPTDVSVEPPTGMVCYESASYKRQQLIDTLRPSGQDSLVLTAIRTVLNKGGMVAGNAAFMGKSAVILEGDSISALVSGTRFISFPRMSYSIRKDGGLALLNTDYVIESHLSEKGREVRLMRTLLESDVSRGLGVDENTALVVNNPLSLPVGQVITAPLAVTGVLYFDVSDIPTPSITNALYENVTFSFFTVDDIFDLTSESVTYPPWKKAIAGQEWFKNAVPSNDILSRAGPSQWRQTARRLIDCKELNVTSYSPSSIVPMIPGVQVIFDRQRAVGYGADLPGDPNNTYVASFQRMVASVKVLGIL</sequence>
<accession>A0A0P5A9G6</accession>
<dbReference type="PANTHER" id="PTHR36175:SF1">
    <property type="entry name" value="CYANOPHYCINASE"/>
    <property type="match status" value="1"/>
</dbReference>
<name>A0A0P5A9G6_9CRUS</name>
<reference evidence="1" key="1">
    <citation type="submission" date="2015-10" db="EMBL/GenBank/DDBJ databases">
        <title>Daphnia magna gene sets from two clonal populations assembled and annotated with EvidentialGene.</title>
        <authorList>
            <person name="Gilbert D."/>
            <person name="Podicheti R."/>
            <person name="Orsini L."/>
            <person name="Colbourne J."/>
            <person name="Pfrender M."/>
        </authorList>
    </citation>
    <scope>NUCLEOTIDE SEQUENCE</scope>
</reference>
<organism evidence="1">
    <name type="scientific">Daphnia magna</name>
    <dbReference type="NCBI Taxonomy" id="35525"/>
    <lineage>
        <taxon>Eukaryota</taxon>
        <taxon>Metazoa</taxon>
        <taxon>Ecdysozoa</taxon>
        <taxon>Arthropoda</taxon>
        <taxon>Crustacea</taxon>
        <taxon>Branchiopoda</taxon>
        <taxon>Diplostraca</taxon>
        <taxon>Cladocera</taxon>
        <taxon>Anomopoda</taxon>
        <taxon>Daphniidae</taxon>
        <taxon>Daphnia</taxon>
    </lineage>
</organism>
<proteinExistence type="predicted"/>
<reference evidence="1" key="2">
    <citation type="submission" date="2015-10" db="EMBL/GenBank/DDBJ databases">
        <authorList>
            <person name="Gilbert D.G."/>
        </authorList>
    </citation>
    <scope>NUCLEOTIDE SEQUENCE</scope>
</reference>
<dbReference type="AlphaFoldDB" id="A0A0P5A9G6"/>
<dbReference type="OrthoDB" id="6336123at2759"/>
<dbReference type="Gene3D" id="3.40.50.880">
    <property type="match status" value="1"/>
</dbReference>
<dbReference type="PANTHER" id="PTHR36175">
    <property type="entry name" value="CYANOPHYCINASE"/>
    <property type="match status" value="1"/>
</dbReference>
<protein>
    <submittedName>
        <fullName evidence="1">Uncharacterized protein</fullName>
    </submittedName>
</protein>
<evidence type="ECO:0000313" key="1">
    <source>
        <dbReference type="EMBL" id="JAJ20168.1"/>
    </source>
</evidence>
<dbReference type="InterPro" id="IPR029062">
    <property type="entry name" value="Class_I_gatase-like"/>
</dbReference>